<dbReference type="GO" id="GO:0005524">
    <property type="term" value="F:ATP binding"/>
    <property type="evidence" value="ECO:0007669"/>
    <property type="project" value="UniProtKB-KW"/>
</dbReference>
<evidence type="ECO:0000313" key="9">
    <source>
        <dbReference type="Proteomes" id="UP000477070"/>
    </source>
</evidence>
<reference evidence="6 9" key="4">
    <citation type="submission" date="2019-12" db="EMBL/GenBank/DDBJ databases">
        <title>Multi-Generational Helicobacter saguini Isolates.</title>
        <authorList>
            <person name="Mannion A."/>
            <person name="Shen Z."/>
            <person name="Fox J.G."/>
        </authorList>
    </citation>
    <scope>NUCLEOTIDE SEQUENCE [LARGE SCALE GENOMIC DNA]</scope>
    <source>
        <strain evidence="6">16-048</strain>
        <strain evidence="9">16-048 (F4)</strain>
    </source>
</reference>
<dbReference type="SMART" id="SM00463">
    <property type="entry name" value="SMR"/>
    <property type="match status" value="1"/>
</dbReference>
<dbReference type="Pfam" id="PF01713">
    <property type="entry name" value="Smr"/>
    <property type="match status" value="1"/>
</dbReference>
<reference evidence="7 8" key="1">
    <citation type="journal article" date="2014" name="Genome Announc.">
        <title>Draft genome sequences of eight enterohepatic helicobacter species isolated from both laboratory and wild rodents.</title>
        <authorList>
            <person name="Sheh A."/>
            <person name="Shen Z."/>
            <person name="Fox J.G."/>
        </authorList>
    </citation>
    <scope>NUCLEOTIDE SEQUENCE [LARGE SCALE GENOMIC DNA]</scope>
    <source>
        <strain evidence="7 8">MIT 97-6194</strain>
    </source>
</reference>
<accession>A0A347W4H2</accession>
<dbReference type="InterPro" id="IPR002625">
    <property type="entry name" value="Smr_dom"/>
</dbReference>
<dbReference type="InterPro" id="IPR045076">
    <property type="entry name" value="MutS"/>
</dbReference>
<reference evidence="7 8" key="2">
    <citation type="journal article" date="2016" name="Infect. Immun.">
        <title>Helicobacter saguini, a Novel Helicobacter Isolated from Cotton-Top Tamarins with Ulcerative Colitis, Has Proinflammatory Properties and Induces Typhlocolitis and Dysplasia in Gnotobiotic IL-10-/- Mice.</title>
        <authorList>
            <person name="Shen Z."/>
            <person name="Mannion A."/>
            <person name="Whary M.T."/>
            <person name="Muthupalani S."/>
            <person name="Sheh A."/>
            <person name="Feng Y."/>
            <person name="Gong G."/>
            <person name="Vandamme P."/>
            <person name="Holcombe H.R."/>
            <person name="Paster B.J."/>
            <person name="Fox J.G."/>
        </authorList>
    </citation>
    <scope>NUCLEOTIDE SEQUENCE [LARGE SCALE GENOMIC DNA]</scope>
    <source>
        <strain evidence="7 8">MIT 97-6194</strain>
    </source>
</reference>
<dbReference type="Pfam" id="PF00488">
    <property type="entry name" value="MutS_V"/>
    <property type="match status" value="1"/>
</dbReference>
<dbReference type="GO" id="GO:0030983">
    <property type="term" value="F:mismatched DNA binding"/>
    <property type="evidence" value="ECO:0007669"/>
    <property type="project" value="InterPro"/>
</dbReference>
<dbReference type="EMBL" id="JRMP02000002">
    <property type="protein sequence ID" value="TLD95665.1"/>
    <property type="molecule type" value="Genomic_DNA"/>
</dbReference>
<dbReference type="InterPro" id="IPR036187">
    <property type="entry name" value="DNA_mismatch_repair_MutS_sf"/>
</dbReference>
<keyword evidence="2" id="KW-0067">ATP-binding</keyword>
<feature type="coiled-coil region" evidence="4">
    <location>
        <begin position="556"/>
        <end position="626"/>
    </location>
</feature>
<keyword evidence="1" id="KW-0547">Nucleotide-binding</keyword>
<dbReference type="RefSeq" id="WP_052062488.1">
    <property type="nucleotide sequence ID" value="NZ_JRMP02000002.1"/>
</dbReference>
<evidence type="ECO:0000256" key="2">
    <source>
        <dbReference type="ARBA" id="ARBA00022840"/>
    </source>
</evidence>
<dbReference type="SUPFAM" id="SSF52540">
    <property type="entry name" value="P-loop containing nucleoside triphosphate hydrolases"/>
    <property type="match status" value="1"/>
</dbReference>
<dbReference type="PROSITE" id="PS50828">
    <property type="entry name" value="SMR"/>
    <property type="match status" value="1"/>
</dbReference>
<dbReference type="SUPFAM" id="SSF48334">
    <property type="entry name" value="DNA repair protein MutS, domain III"/>
    <property type="match status" value="1"/>
</dbReference>
<evidence type="ECO:0000256" key="1">
    <source>
        <dbReference type="ARBA" id="ARBA00022741"/>
    </source>
</evidence>
<dbReference type="GO" id="GO:0006298">
    <property type="term" value="P:mismatch repair"/>
    <property type="evidence" value="ECO:0007669"/>
    <property type="project" value="InterPro"/>
</dbReference>
<protein>
    <submittedName>
        <fullName evidence="7">Recombination and DNA strand exchange inhibitor protein</fullName>
    </submittedName>
</protein>
<gene>
    <name evidence="6" type="ORF">DCO61_07410</name>
    <name evidence="7" type="ORF">LS64_002095</name>
</gene>
<evidence type="ECO:0000313" key="6">
    <source>
        <dbReference type="EMBL" id="MWV69830.1"/>
    </source>
</evidence>
<evidence type="ECO:0000313" key="8">
    <source>
        <dbReference type="Proteomes" id="UP000029714"/>
    </source>
</evidence>
<organism evidence="7 8">
    <name type="scientific">Helicobacter saguini</name>
    <dbReference type="NCBI Taxonomy" id="1548018"/>
    <lineage>
        <taxon>Bacteria</taxon>
        <taxon>Pseudomonadati</taxon>
        <taxon>Campylobacterota</taxon>
        <taxon>Epsilonproteobacteria</taxon>
        <taxon>Campylobacterales</taxon>
        <taxon>Helicobacteraceae</taxon>
        <taxon>Helicobacter</taxon>
    </lineage>
</organism>
<dbReference type="PANTHER" id="PTHR11361:SF14">
    <property type="entry name" value="DNA MISMATCH REPAIR PROTEIN MUTS, TYPE 2"/>
    <property type="match status" value="1"/>
</dbReference>
<name>A0A347W4H2_9HELI</name>
<evidence type="ECO:0000313" key="7">
    <source>
        <dbReference type="EMBL" id="TLD95665.1"/>
    </source>
</evidence>
<dbReference type="InterPro" id="IPR007696">
    <property type="entry name" value="DNA_mismatch_repair_MutS_core"/>
</dbReference>
<dbReference type="Proteomes" id="UP000029714">
    <property type="component" value="Unassembled WGS sequence"/>
</dbReference>
<evidence type="ECO:0000256" key="4">
    <source>
        <dbReference type="SAM" id="Coils"/>
    </source>
</evidence>
<proteinExistence type="predicted"/>
<dbReference type="SMART" id="SM00534">
    <property type="entry name" value="MUTSac"/>
    <property type="match status" value="1"/>
</dbReference>
<keyword evidence="3" id="KW-0238">DNA-binding</keyword>
<evidence type="ECO:0000256" key="3">
    <source>
        <dbReference type="ARBA" id="ARBA00023125"/>
    </source>
</evidence>
<dbReference type="AlphaFoldDB" id="A0A347W4H2"/>
<dbReference type="Gene3D" id="3.30.1370.110">
    <property type="match status" value="1"/>
</dbReference>
<dbReference type="EMBL" id="QBIU01000001">
    <property type="protein sequence ID" value="MWV69830.1"/>
    <property type="molecule type" value="Genomic_DNA"/>
</dbReference>
<keyword evidence="4" id="KW-0175">Coiled coil</keyword>
<dbReference type="InterPro" id="IPR036063">
    <property type="entry name" value="Smr_dom_sf"/>
</dbReference>
<keyword evidence="8" id="KW-1185">Reference proteome</keyword>
<dbReference type="Gene3D" id="3.40.50.300">
    <property type="entry name" value="P-loop containing nucleotide triphosphate hydrolases"/>
    <property type="match status" value="1"/>
</dbReference>
<dbReference type="InterPro" id="IPR027417">
    <property type="entry name" value="P-loop_NTPase"/>
</dbReference>
<dbReference type="Proteomes" id="UP000477070">
    <property type="component" value="Unassembled WGS sequence"/>
</dbReference>
<sequence length="816" mass="93230">MNEFELSVKLSILPFLKKFASYFSREIFNADVSQNLDSKILSHILNINDIKKTKSMINTLDSMDNLPSLPRVKNLDNDLKRLKKGFFLHLKDIAEFVKIILFFNEFLCYGENLKSSKNANFLKEYCSLIKIPNEVLNLANLFDLKNKKYLKHGACESLDSLEQILESKLKQKNEELYLCLKRENLQEFLVDSNIHFIENESAILLRAGFSNVLKAKVIGRSHAGFFYVIPLSLSNLQEQIYALQDKIELQILELSKDFSSILSQHFLFLKFINNEFDFLDSIFSRLNFAKEHNFEFIFPKNIESSETFLPKSSKNHNKDSIILRDFIHPILHSSTKAIPTNIDFNKNLLMITGVNAGGKTMLLKSILTASFCTKKLLPQRMNAAKSSIPFFKNIAIIAQDPQDSSSDISTFSGRIKEISQILHKNDLLLGIDEIEIGTDSSEAAALYKAILEYLLDSKKQDSNYNENKDFIESKNFENKNKIIVTTHHKNLASLMAQNPATQLLAATYDYKNSKPTFSFFDGIGKSYAFECATHYGIPNFLIQKAREFYGNEANKLENLIQNSNEIITKNRILQQELESKIKQNEEKFLQLDSKKRALESQYKEQEIELKRRYNEAIKELKMLAKKGKSFENPNFTPFDNKSQDFTKQIHKTLNKAHKFVDSKNLDSKNMESKSALKCGSSVKYKGNLAKILSVKNGVYDIEFLENNMRLKGVSEGDLQAFSGILSRKKDSKKGINLDMEIKGSLSLDLHGMTQQEALEALESFFSNALAARFSEVEIVHGIGSGALRKLVENYLDNSPFIRGYRGNLAKKIVFLE</sequence>
<dbReference type="SMART" id="SM00533">
    <property type="entry name" value="MUTSd"/>
    <property type="match status" value="1"/>
</dbReference>
<dbReference type="PANTHER" id="PTHR11361">
    <property type="entry name" value="DNA MISMATCH REPAIR PROTEIN MUTS FAMILY MEMBER"/>
    <property type="match status" value="1"/>
</dbReference>
<feature type="domain" description="Smr" evidence="5">
    <location>
        <begin position="747"/>
        <end position="805"/>
    </location>
</feature>
<dbReference type="GO" id="GO:0140664">
    <property type="term" value="F:ATP-dependent DNA damage sensor activity"/>
    <property type="evidence" value="ECO:0007669"/>
    <property type="project" value="InterPro"/>
</dbReference>
<comment type="caution">
    <text evidence="7">The sequence shown here is derived from an EMBL/GenBank/DDBJ whole genome shotgun (WGS) entry which is preliminary data.</text>
</comment>
<dbReference type="SUPFAM" id="SSF160443">
    <property type="entry name" value="SMR domain-like"/>
    <property type="match status" value="1"/>
</dbReference>
<evidence type="ECO:0000259" key="5">
    <source>
        <dbReference type="PROSITE" id="PS50828"/>
    </source>
</evidence>
<dbReference type="InterPro" id="IPR000432">
    <property type="entry name" value="DNA_mismatch_repair_MutS_C"/>
</dbReference>
<dbReference type="OrthoDB" id="9808166at2"/>
<reference evidence="7" key="3">
    <citation type="submission" date="2018-04" db="EMBL/GenBank/DDBJ databases">
        <authorList>
            <person name="Sheh A."/>
            <person name="Shen Z."/>
            <person name="Mannion A.J."/>
            <person name="Fox J.G."/>
        </authorList>
    </citation>
    <scope>NUCLEOTIDE SEQUENCE</scope>
    <source>
        <strain evidence="7">MIT 97-6194</strain>
    </source>
</reference>